<evidence type="ECO:0000313" key="1">
    <source>
        <dbReference type="EMBL" id="CVL09532.1"/>
    </source>
</evidence>
<proteinExistence type="predicted"/>
<dbReference type="VEuPathDB" id="FungiDB:FMAN_15554"/>
<reference evidence="2" key="1">
    <citation type="journal article" date="2016" name="Genome Biol. Evol.">
        <title>Comparative 'omics' of the Fusarium fujikuroi species complex highlights differences in genetic potential and metabolite synthesis.</title>
        <authorList>
            <person name="Niehaus E.-M."/>
            <person name="Muensterkoetter M."/>
            <person name="Proctor R.H."/>
            <person name="Brown D.W."/>
            <person name="Sharon A."/>
            <person name="Idan Y."/>
            <person name="Oren-Young L."/>
            <person name="Sieber C.M."/>
            <person name="Novak O."/>
            <person name="Pencik A."/>
            <person name="Tarkowska D."/>
            <person name="Hromadova K."/>
            <person name="Freeman S."/>
            <person name="Maymon M."/>
            <person name="Elazar M."/>
            <person name="Youssef S.A."/>
            <person name="El-Shabrawy E.S.M."/>
            <person name="Shalaby A.B.A."/>
            <person name="Houterman P."/>
            <person name="Brock N.L."/>
            <person name="Burkhardt I."/>
            <person name="Tsavkelova E.A."/>
            <person name="Dickschat J.S."/>
            <person name="Galuszka P."/>
            <person name="Gueldener U."/>
            <person name="Tudzynski B."/>
        </authorList>
    </citation>
    <scope>NUCLEOTIDE SEQUENCE [LARGE SCALE GENOMIC DNA]</scope>
    <source>
        <strain evidence="2">MRC7560</strain>
    </source>
</reference>
<gene>
    <name evidence="1" type="ORF">FMAN_15554</name>
</gene>
<sequence length="233" mass="26332">MTSGFSVDEAKKDIYQIGFHVIENPALGSAFEQMTKDEVAFDISSDTGFEFCFKFVLSEPRVKETLDALGDDLGSRFILGYCGGIPADPNRIYSFRAGGDKPHLLLVHAWPRNSSSVYYCGLHSEEVPKYTSDNNLLRVLGPDANSFTGKELGYDGNDKRHPLADGGLVIWDARAAFRSLRKWSYFYVFVEEEQLKEWKETREFWKKGLSIPASQDPDYVARLGVYVQRDEAS</sequence>
<feature type="unsure residue" description="E or Q" evidence="1">
    <location>
        <position position="231"/>
    </location>
</feature>
<evidence type="ECO:0000313" key="2">
    <source>
        <dbReference type="Proteomes" id="UP000184255"/>
    </source>
</evidence>
<dbReference type="EMBL" id="FCQH01000152">
    <property type="protein sequence ID" value="CVL09532.1"/>
    <property type="molecule type" value="Genomic_DNA"/>
</dbReference>
<dbReference type="AlphaFoldDB" id="A0A1L7UJX9"/>
<keyword evidence="2" id="KW-1185">Reference proteome</keyword>
<name>A0A1L7UJX9_FUSMA</name>
<accession>A0A1L7UJX9</accession>
<organism evidence="1 2">
    <name type="scientific">Fusarium mangiferae</name>
    <name type="common">Mango malformation disease fungus</name>
    <dbReference type="NCBI Taxonomy" id="192010"/>
    <lineage>
        <taxon>Eukaryota</taxon>
        <taxon>Fungi</taxon>
        <taxon>Dikarya</taxon>
        <taxon>Ascomycota</taxon>
        <taxon>Pezizomycotina</taxon>
        <taxon>Sordariomycetes</taxon>
        <taxon>Hypocreomycetidae</taxon>
        <taxon>Hypocreales</taxon>
        <taxon>Nectriaceae</taxon>
        <taxon>Fusarium</taxon>
        <taxon>Fusarium fujikuroi species complex</taxon>
    </lineage>
</organism>
<protein>
    <submittedName>
        <fullName evidence="1">Uncharacterized protein</fullName>
    </submittedName>
</protein>
<comment type="caution">
    <text evidence="1">The sequence shown here is derived from an EMBL/GenBank/DDBJ whole genome shotgun (WGS) entry which is preliminary data.</text>
</comment>
<dbReference type="Proteomes" id="UP000184255">
    <property type="component" value="Unassembled WGS sequence"/>
</dbReference>